<dbReference type="InterPro" id="IPR033116">
    <property type="entry name" value="TRYPSIN_SER"/>
</dbReference>
<dbReference type="OrthoDB" id="512168at2759"/>
<dbReference type="CDD" id="cd00190">
    <property type="entry name" value="Tryp_SPc"/>
    <property type="match status" value="1"/>
</dbReference>
<evidence type="ECO:0000259" key="4">
    <source>
        <dbReference type="PROSITE" id="PS50240"/>
    </source>
</evidence>
<feature type="region of interest" description="Disordered" evidence="3">
    <location>
        <begin position="230"/>
        <end position="255"/>
    </location>
</feature>
<dbReference type="PANTHER" id="PTHR24252">
    <property type="entry name" value="ACROSIN-RELATED"/>
    <property type="match status" value="1"/>
</dbReference>
<keyword evidence="6" id="KW-1185">Reference proteome</keyword>
<evidence type="ECO:0000256" key="1">
    <source>
        <dbReference type="ARBA" id="ARBA00023157"/>
    </source>
</evidence>
<dbReference type="GO" id="GO:0006508">
    <property type="term" value="P:proteolysis"/>
    <property type="evidence" value="ECO:0007669"/>
    <property type="project" value="UniProtKB-KW"/>
</dbReference>
<dbReference type="PANTHER" id="PTHR24252:SF18">
    <property type="entry name" value="OVOCHYMASE 1"/>
    <property type="match status" value="1"/>
</dbReference>
<dbReference type="InterPro" id="IPR001314">
    <property type="entry name" value="Peptidase_S1A"/>
</dbReference>
<comment type="caution">
    <text evidence="5">The sequence shown here is derived from an EMBL/GenBank/DDBJ whole genome shotgun (WGS) entry which is preliminary data.</text>
</comment>
<evidence type="ECO:0000313" key="5">
    <source>
        <dbReference type="EMBL" id="GHP07206.1"/>
    </source>
</evidence>
<dbReference type="Pfam" id="PF00089">
    <property type="entry name" value="Trypsin"/>
    <property type="match status" value="1"/>
</dbReference>
<dbReference type="SUPFAM" id="SSF50494">
    <property type="entry name" value="Trypsin-like serine proteases"/>
    <property type="match status" value="1"/>
</dbReference>
<dbReference type="FunFam" id="2.40.10.10:FF:000002">
    <property type="entry name" value="Transmembrane protease serine"/>
    <property type="match status" value="1"/>
</dbReference>
<accession>A0A830HIM7</accession>
<dbReference type="PROSITE" id="PS00134">
    <property type="entry name" value="TRYPSIN_HIS"/>
    <property type="match status" value="1"/>
</dbReference>
<dbReference type="InterPro" id="IPR043504">
    <property type="entry name" value="Peptidase_S1_PA_chymotrypsin"/>
</dbReference>
<organism evidence="5 6">
    <name type="scientific">Pycnococcus provasolii</name>
    <dbReference type="NCBI Taxonomy" id="41880"/>
    <lineage>
        <taxon>Eukaryota</taxon>
        <taxon>Viridiplantae</taxon>
        <taxon>Chlorophyta</taxon>
        <taxon>Pseudoscourfieldiophyceae</taxon>
        <taxon>Pseudoscourfieldiales</taxon>
        <taxon>Pycnococcaceae</taxon>
        <taxon>Pycnococcus</taxon>
    </lineage>
</organism>
<dbReference type="PROSITE" id="PS50240">
    <property type="entry name" value="TRYPSIN_DOM"/>
    <property type="match status" value="1"/>
</dbReference>
<dbReference type="InterPro" id="IPR001254">
    <property type="entry name" value="Trypsin_dom"/>
</dbReference>
<dbReference type="EMBL" id="BNJQ01000015">
    <property type="protein sequence ID" value="GHP07206.1"/>
    <property type="molecule type" value="Genomic_DNA"/>
</dbReference>
<proteinExistence type="predicted"/>
<dbReference type="Gene3D" id="2.40.10.10">
    <property type="entry name" value="Trypsin-like serine proteases"/>
    <property type="match status" value="1"/>
</dbReference>
<keyword evidence="2" id="KW-0645">Protease</keyword>
<dbReference type="GO" id="GO:0006801">
    <property type="term" value="P:superoxide metabolic process"/>
    <property type="evidence" value="ECO:0007669"/>
    <property type="project" value="InterPro"/>
</dbReference>
<dbReference type="PRINTS" id="PR00722">
    <property type="entry name" value="CHYMOTRYPSIN"/>
</dbReference>
<dbReference type="AlphaFoldDB" id="A0A830HIM7"/>
<reference evidence="5" key="1">
    <citation type="submission" date="2020-10" db="EMBL/GenBank/DDBJ databases">
        <title>Unveiling of a novel bifunctional photoreceptor, Dualchrome1, isolated from a cosmopolitan green alga.</title>
        <authorList>
            <person name="Suzuki S."/>
            <person name="Kawachi M."/>
        </authorList>
    </citation>
    <scope>NUCLEOTIDE SEQUENCE</scope>
    <source>
        <strain evidence="5">NIES 2893</strain>
    </source>
</reference>
<protein>
    <recommendedName>
        <fullName evidence="4">Peptidase S1 domain-containing protein</fullName>
    </recommendedName>
</protein>
<dbReference type="Proteomes" id="UP000660262">
    <property type="component" value="Unassembled WGS sequence"/>
</dbReference>
<name>A0A830HIM7_9CHLO</name>
<evidence type="ECO:0000313" key="6">
    <source>
        <dbReference type="Proteomes" id="UP000660262"/>
    </source>
</evidence>
<dbReference type="SMART" id="SM00020">
    <property type="entry name" value="Tryp_SPc"/>
    <property type="match status" value="1"/>
</dbReference>
<keyword evidence="2" id="KW-0378">Hydrolase</keyword>
<evidence type="ECO:0000256" key="2">
    <source>
        <dbReference type="RuleBase" id="RU363034"/>
    </source>
</evidence>
<feature type="domain" description="Peptidase S1" evidence="4">
    <location>
        <begin position="265"/>
        <end position="513"/>
    </location>
</feature>
<sequence length="562" mass="61234">MSSACSYPLSAFAYLGAIANVSLTQVHPYSPVRLQVNYDATGGQYGTTTTLMYIADKPMSRFGAGTSTQECQEALETNMYDPYRRYLGWTNFNDYTRGGCNGAYEIMRQQEEAVVTTTTRAREYACAIGDITGKYGLLPPAPPTSSSRVTTRRTRTIEDSSINLCEIIGLPIVARNVYDRTVGCANIEQNGGGGNSTTINNNNNNNNNAQLVSRAVPYRADVDTQRWEEGVTTTSCSQPEAKCTSGHEIQQQRQNDPPIDLSLRIMSPIAKEVTRGAYPWLVYMGQCSGTLIAPTVVLTAAHCVKPHGPIHVNQVVYMGCHSMKDRVCQEARRIVQIWAHEKFTRVALKPEQTGDGMPRAANAYDVAVLILEKPTSRTLVATLATREDDPAYCESSASTVAGWGSDASGTPTETLNEVEVPVISRDRCEAKWGVGLIGPTMICAGFDDGGCDACQGDSGGPMFTSTRCTPPGTPPRVFGIVSWGSECNKAGRKPYGVYTSVASVRDWIASKMPPGDQLADLDERVLPYVRQIMLLVDSSMSRGAESMWWRSIVQSFAQARVH</sequence>
<keyword evidence="2" id="KW-0720">Serine protease</keyword>
<evidence type="ECO:0000256" key="3">
    <source>
        <dbReference type="SAM" id="MobiDB-lite"/>
    </source>
</evidence>
<dbReference type="Gene3D" id="2.60.40.200">
    <property type="entry name" value="Superoxide dismutase, copper/zinc binding domain"/>
    <property type="match status" value="1"/>
</dbReference>
<gene>
    <name evidence="5" type="ORF">PPROV_000594800</name>
</gene>
<dbReference type="InterPro" id="IPR009003">
    <property type="entry name" value="Peptidase_S1_PA"/>
</dbReference>
<dbReference type="PROSITE" id="PS00135">
    <property type="entry name" value="TRYPSIN_SER"/>
    <property type="match status" value="1"/>
</dbReference>
<dbReference type="InterPro" id="IPR036423">
    <property type="entry name" value="SOD-like_Cu/Zn_dom_sf"/>
</dbReference>
<dbReference type="GO" id="GO:0004252">
    <property type="term" value="F:serine-type endopeptidase activity"/>
    <property type="evidence" value="ECO:0007669"/>
    <property type="project" value="InterPro"/>
</dbReference>
<dbReference type="InterPro" id="IPR018114">
    <property type="entry name" value="TRYPSIN_HIS"/>
</dbReference>
<keyword evidence="1" id="KW-1015">Disulfide bond</keyword>
<dbReference type="GO" id="GO:0046872">
    <property type="term" value="F:metal ion binding"/>
    <property type="evidence" value="ECO:0007669"/>
    <property type="project" value="InterPro"/>
</dbReference>